<evidence type="ECO:0000256" key="8">
    <source>
        <dbReference type="SAM" id="MobiDB-lite"/>
    </source>
</evidence>
<dbReference type="OrthoDB" id="3176171at2759"/>
<name>A0A1V9ZMK8_ACHHY</name>
<feature type="region of interest" description="Disordered" evidence="8">
    <location>
        <begin position="496"/>
        <end position="584"/>
    </location>
</feature>
<evidence type="ECO:0000313" key="10">
    <source>
        <dbReference type="EMBL" id="OQR99010.1"/>
    </source>
</evidence>
<dbReference type="PRINTS" id="PR00380">
    <property type="entry name" value="KINESINHEAVY"/>
</dbReference>
<dbReference type="SMART" id="SM00129">
    <property type="entry name" value="KISc"/>
    <property type="match status" value="1"/>
</dbReference>
<comment type="similarity">
    <text evidence="6 7">Belongs to the TRAFAC class myosin-kinesin ATPase superfamily. Kinesin family.</text>
</comment>
<sequence>MTEEEIPNVVVAVRLRPFTTQEVVEGHHCCCRVVGDQTVVIHKEPGASRHLKTQQGSSNEYGYDMVFSDKATQDEVYSRTVKNIIPTILDGYNATIFAYGATGAGKTHTMMGSERDGSSMDELIDPEYEDGSPRALPVDGIIPQSLSDIFRLIHERQVDEKVLQETEGLASNWTVTVSYLEVYNETIRDLLNPQAKNLQLREHSTKGAVHVSNLKHVVVKNAVEVLQLLRQGNRNRQTKSTAANQVSSRSHAVLQVTIKHTASSLLLKNSPNKEITNGKLSLIDLAGSERASNTQNSGARLTEGANINKSLLALANCINALSTANQNVIRRRSDSMVGIKEPRPFPTRAKFRDSKLTHLLKSSLEGDCRLVMIANINPSHKSFEESHNTLKYANRAKNIKIRPKMHVVTAEMSTVQRADQLEAENLTLRRELAKRKSVDQSMITGLSLGDAKRAKLSSASKTDSNVHVLHRTIEKLESEKKVLLDKVRDMERELSRLRVLRNQAPRTAPTPTKPSPGRPSPAREQSREPAPTNNSADPRRRLSSHPVVFRSATTPQPTSTPKRRVHSGRESLIPRLSVGAPRTS</sequence>
<dbReference type="AlphaFoldDB" id="A0A1V9ZMK8"/>
<organism evidence="10 11">
    <name type="scientific">Achlya hypogyna</name>
    <name type="common">Oomycete</name>
    <name type="synonym">Protoachlya hypogyna</name>
    <dbReference type="NCBI Taxonomy" id="1202772"/>
    <lineage>
        <taxon>Eukaryota</taxon>
        <taxon>Sar</taxon>
        <taxon>Stramenopiles</taxon>
        <taxon>Oomycota</taxon>
        <taxon>Saprolegniomycetes</taxon>
        <taxon>Saprolegniales</taxon>
        <taxon>Achlyaceae</taxon>
        <taxon>Achlya</taxon>
    </lineage>
</organism>
<dbReference type="PROSITE" id="PS50067">
    <property type="entry name" value="KINESIN_MOTOR_2"/>
    <property type="match status" value="1"/>
</dbReference>
<protein>
    <recommendedName>
        <fullName evidence="7">Kinesin-like protein</fullName>
    </recommendedName>
</protein>
<keyword evidence="2 6" id="KW-0547">Nucleotide-binding</keyword>
<reference evidence="10 11" key="1">
    <citation type="journal article" date="2014" name="Genome Biol. Evol.">
        <title>The secreted proteins of Achlya hypogyna and Thraustotheca clavata identify the ancestral oomycete secretome and reveal gene acquisitions by horizontal gene transfer.</title>
        <authorList>
            <person name="Misner I."/>
            <person name="Blouin N."/>
            <person name="Leonard G."/>
            <person name="Richards T.A."/>
            <person name="Lane C.E."/>
        </authorList>
    </citation>
    <scope>NUCLEOTIDE SEQUENCE [LARGE SCALE GENOMIC DNA]</scope>
    <source>
        <strain evidence="10 11">ATCC 48635</strain>
    </source>
</reference>
<evidence type="ECO:0000256" key="5">
    <source>
        <dbReference type="ARBA" id="ARBA00023175"/>
    </source>
</evidence>
<dbReference type="InterPro" id="IPR027417">
    <property type="entry name" value="P-loop_NTPase"/>
</dbReference>
<evidence type="ECO:0000256" key="1">
    <source>
        <dbReference type="ARBA" id="ARBA00022701"/>
    </source>
</evidence>
<keyword evidence="4" id="KW-0175">Coiled coil</keyword>
<evidence type="ECO:0000256" key="3">
    <source>
        <dbReference type="ARBA" id="ARBA00022840"/>
    </source>
</evidence>
<feature type="binding site" evidence="6">
    <location>
        <begin position="100"/>
        <end position="107"/>
    </location>
    <ligand>
        <name>ATP</name>
        <dbReference type="ChEBI" id="CHEBI:30616"/>
    </ligand>
</feature>
<dbReference type="GO" id="GO:0003777">
    <property type="term" value="F:microtubule motor activity"/>
    <property type="evidence" value="ECO:0007669"/>
    <property type="project" value="InterPro"/>
</dbReference>
<feature type="compositionally biased region" description="Polar residues" evidence="8">
    <location>
        <begin position="551"/>
        <end position="560"/>
    </location>
</feature>
<gene>
    <name evidence="10" type="ORF">ACHHYP_07398</name>
</gene>
<dbReference type="InterPro" id="IPR027640">
    <property type="entry name" value="Kinesin-like_fam"/>
</dbReference>
<proteinExistence type="inferred from homology"/>
<evidence type="ECO:0000259" key="9">
    <source>
        <dbReference type="PROSITE" id="PS50067"/>
    </source>
</evidence>
<evidence type="ECO:0000313" key="11">
    <source>
        <dbReference type="Proteomes" id="UP000243579"/>
    </source>
</evidence>
<accession>A0A1V9ZMK8</accession>
<comment type="caution">
    <text evidence="10">The sequence shown here is derived from an EMBL/GenBank/DDBJ whole genome shotgun (WGS) entry which is preliminary data.</text>
</comment>
<dbReference type="GO" id="GO:0005524">
    <property type="term" value="F:ATP binding"/>
    <property type="evidence" value="ECO:0007669"/>
    <property type="project" value="UniProtKB-UniRule"/>
</dbReference>
<dbReference type="PROSITE" id="PS00411">
    <property type="entry name" value="KINESIN_MOTOR_1"/>
    <property type="match status" value="1"/>
</dbReference>
<keyword evidence="5 6" id="KW-0505">Motor protein</keyword>
<keyword evidence="11" id="KW-1185">Reference proteome</keyword>
<dbReference type="Pfam" id="PF00225">
    <property type="entry name" value="Kinesin"/>
    <property type="match status" value="1"/>
</dbReference>
<dbReference type="InterPro" id="IPR019821">
    <property type="entry name" value="Kinesin_motor_CS"/>
</dbReference>
<dbReference type="SUPFAM" id="SSF52540">
    <property type="entry name" value="P-loop containing nucleoside triphosphate hydrolases"/>
    <property type="match status" value="1"/>
</dbReference>
<dbReference type="GO" id="GO:0005874">
    <property type="term" value="C:microtubule"/>
    <property type="evidence" value="ECO:0007669"/>
    <property type="project" value="UniProtKB-KW"/>
</dbReference>
<dbReference type="PANTHER" id="PTHR47968">
    <property type="entry name" value="CENTROMERE PROTEIN E"/>
    <property type="match status" value="1"/>
</dbReference>
<keyword evidence="3 6" id="KW-0067">ATP-binding</keyword>
<dbReference type="GO" id="GO:0008017">
    <property type="term" value="F:microtubule binding"/>
    <property type="evidence" value="ECO:0007669"/>
    <property type="project" value="InterPro"/>
</dbReference>
<dbReference type="EMBL" id="JNBR01000075">
    <property type="protein sequence ID" value="OQR99010.1"/>
    <property type="molecule type" value="Genomic_DNA"/>
</dbReference>
<dbReference type="STRING" id="1202772.A0A1V9ZMK8"/>
<dbReference type="PANTHER" id="PTHR47968:SF13">
    <property type="entry name" value="KINESIN-LIKE PROTEIN KIF19 ISOFORM X1"/>
    <property type="match status" value="1"/>
</dbReference>
<keyword evidence="1 7" id="KW-0493">Microtubule</keyword>
<dbReference type="Gene3D" id="3.40.850.10">
    <property type="entry name" value="Kinesin motor domain"/>
    <property type="match status" value="1"/>
</dbReference>
<evidence type="ECO:0000256" key="7">
    <source>
        <dbReference type="RuleBase" id="RU000394"/>
    </source>
</evidence>
<dbReference type="InterPro" id="IPR001752">
    <property type="entry name" value="Kinesin_motor_dom"/>
</dbReference>
<evidence type="ECO:0000256" key="6">
    <source>
        <dbReference type="PROSITE-ProRule" id="PRU00283"/>
    </source>
</evidence>
<dbReference type="Proteomes" id="UP000243579">
    <property type="component" value="Unassembled WGS sequence"/>
</dbReference>
<feature type="domain" description="Kinesin motor" evidence="9">
    <location>
        <begin position="8"/>
        <end position="399"/>
    </location>
</feature>
<evidence type="ECO:0000256" key="4">
    <source>
        <dbReference type="ARBA" id="ARBA00023054"/>
    </source>
</evidence>
<evidence type="ECO:0000256" key="2">
    <source>
        <dbReference type="ARBA" id="ARBA00022741"/>
    </source>
</evidence>
<dbReference type="InterPro" id="IPR036961">
    <property type="entry name" value="Kinesin_motor_dom_sf"/>
</dbReference>
<dbReference type="GO" id="GO:0007018">
    <property type="term" value="P:microtubule-based movement"/>
    <property type="evidence" value="ECO:0007669"/>
    <property type="project" value="InterPro"/>
</dbReference>